<organism evidence="1 2">
    <name type="scientific">Paraglaciecola polaris LMG 21857</name>
    <dbReference type="NCBI Taxonomy" id="1129793"/>
    <lineage>
        <taxon>Bacteria</taxon>
        <taxon>Pseudomonadati</taxon>
        <taxon>Pseudomonadota</taxon>
        <taxon>Gammaproteobacteria</taxon>
        <taxon>Alteromonadales</taxon>
        <taxon>Alteromonadaceae</taxon>
        <taxon>Paraglaciecola</taxon>
    </lineage>
</organism>
<comment type="caution">
    <text evidence="1">The sequence shown here is derived from an EMBL/GenBank/DDBJ whole genome shotgun (WGS) entry which is preliminary data.</text>
</comment>
<dbReference type="AlphaFoldDB" id="K6ZB42"/>
<gene>
    <name evidence="1" type="ORF">GPLA_2401</name>
</gene>
<evidence type="ECO:0000313" key="1">
    <source>
        <dbReference type="EMBL" id="GAC33306.1"/>
    </source>
</evidence>
<proteinExistence type="predicted"/>
<dbReference type="EMBL" id="BAER01000056">
    <property type="protein sequence ID" value="GAC33306.1"/>
    <property type="molecule type" value="Genomic_DNA"/>
</dbReference>
<name>K6ZB42_9ALTE</name>
<evidence type="ECO:0000313" key="2">
    <source>
        <dbReference type="Proteomes" id="UP000006322"/>
    </source>
</evidence>
<accession>K6ZB42</accession>
<reference evidence="2" key="1">
    <citation type="journal article" date="2014" name="Environ. Microbiol.">
        <title>Comparative genomics of the marine bacterial genus Glaciecola reveals the high degree of genomic diversity and genomic characteristic for cold adaptation.</title>
        <authorList>
            <person name="Qin Q.L."/>
            <person name="Xie B.B."/>
            <person name="Yu Y."/>
            <person name="Shu Y.L."/>
            <person name="Rong J.C."/>
            <person name="Zhang Y.J."/>
            <person name="Zhao D.L."/>
            <person name="Chen X.L."/>
            <person name="Zhang X.Y."/>
            <person name="Chen B."/>
            <person name="Zhou B.C."/>
            <person name="Zhang Y.Z."/>
        </authorList>
    </citation>
    <scope>NUCLEOTIDE SEQUENCE [LARGE SCALE GENOMIC DNA]</scope>
    <source>
        <strain evidence="2">LMG 21857</strain>
    </source>
</reference>
<dbReference type="Proteomes" id="UP000006322">
    <property type="component" value="Unassembled WGS sequence"/>
</dbReference>
<protein>
    <submittedName>
        <fullName evidence="1">Uncharacterized protein</fullName>
    </submittedName>
</protein>
<keyword evidence="2" id="KW-1185">Reference proteome</keyword>
<sequence length="41" mass="4571">MHHVVYRGHDAKQISDKKCGYELPIAHRIALAVNTPAMMPA</sequence>
<dbReference type="STRING" id="1129793.GPLA_2401"/>